<feature type="signal peptide" evidence="16">
    <location>
        <begin position="1"/>
        <end position="21"/>
    </location>
</feature>
<keyword evidence="12 15" id="KW-0472">Membrane</keyword>
<evidence type="ECO:0000256" key="16">
    <source>
        <dbReference type="SAM" id="SignalP"/>
    </source>
</evidence>
<dbReference type="Proteomes" id="UP000242519">
    <property type="component" value="Unassembled WGS sequence"/>
</dbReference>
<dbReference type="GO" id="GO:0005789">
    <property type="term" value="C:endoplasmic reticulum membrane"/>
    <property type="evidence" value="ECO:0007669"/>
    <property type="project" value="UniProtKB-SubCell"/>
</dbReference>
<evidence type="ECO:0000313" key="17">
    <source>
        <dbReference type="EMBL" id="OWP04619.1"/>
    </source>
</evidence>
<organism evidence="17 18">
    <name type="scientific">Diplocarpon coronariae</name>
    <dbReference type="NCBI Taxonomy" id="2795749"/>
    <lineage>
        <taxon>Eukaryota</taxon>
        <taxon>Fungi</taxon>
        <taxon>Dikarya</taxon>
        <taxon>Ascomycota</taxon>
        <taxon>Pezizomycotina</taxon>
        <taxon>Leotiomycetes</taxon>
        <taxon>Helotiales</taxon>
        <taxon>Drepanopezizaceae</taxon>
        <taxon>Diplocarpon</taxon>
    </lineage>
</organism>
<feature type="transmembrane region" description="Helical" evidence="15">
    <location>
        <begin position="155"/>
        <end position="176"/>
    </location>
</feature>
<evidence type="ECO:0000256" key="8">
    <source>
        <dbReference type="ARBA" id="ARBA00022824"/>
    </source>
</evidence>
<accession>A0A218Z967</accession>
<evidence type="ECO:0000256" key="10">
    <source>
        <dbReference type="ARBA" id="ARBA00022989"/>
    </source>
</evidence>
<reference evidence="17 18" key="1">
    <citation type="submission" date="2017-04" db="EMBL/GenBank/DDBJ databases">
        <title>Draft genome sequence of Marssonina coronaria NL1: causal agent of apple blotch.</title>
        <authorList>
            <person name="Cheng Q."/>
        </authorList>
    </citation>
    <scope>NUCLEOTIDE SEQUENCE [LARGE SCALE GENOMIC DNA]</scope>
    <source>
        <strain evidence="17 18">NL1</strain>
    </source>
</reference>
<dbReference type="InterPro" id="IPR009567">
    <property type="entry name" value="SARAF"/>
</dbReference>
<keyword evidence="10 15" id="KW-1133">Transmembrane helix</keyword>
<comment type="caution">
    <text evidence="17">The sequence shown here is derived from an EMBL/GenBank/DDBJ whole genome shotgun (WGS) entry which is preliminary data.</text>
</comment>
<dbReference type="Pfam" id="PF06682">
    <property type="entry name" value="SARAF"/>
    <property type="match status" value="1"/>
</dbReference>
<dbReference type="InParanoid" id="A0A218Z967"/>
<evidence type="ECO:0000256" key="9">
    <source>
        <dbReference type="ARBA" id="ARBA00022837"/>
    </source>
</evidence>
<name>A0A218Z967_9HELO</name>
<feature type="compositionally biased region" description="Polar residues" evidence="14">
    <location>
        <begin position="254"/>
        <end position="276"/>
    </location>
</feature>
<dbReference type="GO" id="GO:2001256">
    <property type="term" value="P:regulation of store-operated calcium entry"/>
    <property type="evidence" value="ECO:0007669"/>
    <property type="project" value="InterPro"/>
</dbReference>
<comment type="subcellular location">
    <subcellularLocation>
        <location evidence="1">Endoplasmic reticulum membrane</location>
        <topology evidence="1">Single-pass type I membrane protein</topology>
    </subcellularLocation>
</comment>
<feature type="region of interest" description="Disordered" evidence="14">
    <location>
        <begin position="252"/>
        <end position="304"/>
    </location>
</feature>
<keyword evidence="11" id="KW-0406">Ion transport</keyword>
<dbReference type="EMBL" id="MZNU01000097">
    <property type="protein sequence ID" value="OWP04619.1"/>
    <property type="molecule type" value="Genomic_DNA"/>
</dbReference>
<keyword evidence="6 15" id="KW-0812">Transmembrane</keyword>
<dbReference type="OrthoDB" id="20303at2759"/>
<dbReference type="PANTHER" id="PTHR15929">
    <property type="entry name" value="STORE-OPERATED CALCIUM ENTRY-ASSOCIATED REGULATORY FACTOR"/>
    <property type="match status" value="1"/>
</dbReference>
<feature type="compositionally biased region" description="Polar residues" evidence="14">
    <location>
        <begin position="222"/>
        <end position="231"/>
    </location>
</feature>
<evidence type="ECO:0000313" key="18">
    <source>
        <dbReference type="Proteomes" id="UP000242519"/>
    </source>
</evidence>
<keyword evidence="5" id="KW-0109">Calcium transport</keyword>
<sequence>MHISLLPALFALLTLAPSTHGAKVPKNAILLSQVKTLTLRSNALTSHRRVDAVPQLKCTGPACKHYKVERMRCTNQGASYNEEDIEWSCTAEIPDDFKLGSTEVVCEGYASKDDPYVLKGSCGVEYRLLLTDKGEEKYGKGGYFGGGSEGEGSQFGAALFGFIFLGVLGWIVYSAWNALPAAGLPRPPRAAGGGWGGWGGGGGGGRGGGDPFDPPPPYSSKRYGSTRQQESWRPGFWSGAAAGAAGAYLAGNRGNRQQEAPTGGNSWFLGNNARSNSWGSPSRTDSGSSSSRHESTGFGSTSRR</sequence>
<evidence type="ECO:0000256" key="11">
    <source>
        <dbReference type="ARBA" id="ARBA00023065"/>
    </source>
</evidence>
<gene>
    <name evidence="17" type="ORF">B2J93_4433</name>
</gene>
<evidence type="ECO:0000256" key="2">
    <source>
        <dbReference type="ARBA" id="ARBA00006833"/>
    </source>
</evidence>
<proteinExistence type="inferred from homology"/>
<protein>
    <recommendedName>
        <fullName evidence="3">Store-operated calcium entry-associated regulatory factor</fullName>
    </recommendedName>
    <alternativeName>
        <fullName evidence="13">Transmembrane protein 66</fullName>
    </alternativeName>
</protein>
<dbReference type="GO" id="GO:0006816">
    <property type="term" value="P:calcium ion transport"/>
    <property type="evidence" value="ECO:0007669"/>
    <property type="project" value="UniProtKB-KW"/>
</dbReference>
<evidence type="ECO:0000256" key="12">
    <source>
        <dbReference type="ARBA" id="ARBA00023136"/>
    </source>
</evidence>
<evidence type="ECO:0000256" key="1">
    <source>
        <dbReference type="ARBA" id="ARBA00004115"/>
    </source>
</evidence>
<dbReference type="AlphaFoldDB" id="A0A218Z967"/>
<keyword evidence="7 16" id="KW-0732">Signal</keyword>
<comment type="similarity">
    <text evidence="2">Belongs to the SARAF family.</text>
</comment>
<dbReference type="PANTHER" id="PTHR15929:SF0">
    <property type="entry name" value="STORE-OPERATED CALCIUM ENTRY-ASSOCIATED REGULATORY FACTOR"/>
    <property type="match status" value="1"/>
</dbReference>
<feature type="chain" id="PRO_5012420038" description="Store-operated calcium entry-associated regulatory factor" evidence="16">
    <location>
        <begin position="22"/>
        <end position="304"/>
    </location>
</feature>
<feature type="region of interest" description="Disordered" evidence="14">
    <location>
        <begin position="194"/>
        <end position="232"/>
    </location>
</feature>
<evidence type="ECO:0000256" key="4">
    <source>
        <dbReference type="ARBA" id="ARBA00022448"/>
    </source>
</evidence>
<evidence type="ECO:0000256" key="13">
    <source>
        <dbReference type="ARBA" id="ARBA00031116"/>
    </source>
</evidence>
<keyword evidence="4" id="KW-0813">Transport</keyword>
<evidence type="ECO:0000256" key="5">
    <source>
        <dbReference type="ARBA" id="ARBA00022568"/>
    </source>
</evidence>
<keyword evidence="18" id="KW-1185">Reference proteome</keyword>
<keyword evidence="9" id="KW-0106">Calcium</keyword>
<evidence type="ECO:0000256" key="7">
    <source>
        <dbReference type="ARBA" id="ARBA00022729"/>
    </source>
</evidence>
<feature type="compositionally biased region" description="Gly residues" evidence="14">
    <location>
        <begin position="194"/>
        <end position="210"/>
    </location>
</feature>
<evidence type="ECO:0000256" key="15">
    <source>
        <dbReference type="SAM" id="Phobius"/>
    </source>
</evidence>
<keyword evidence="8" id="KW-0256">Endoplasmic reticulum</keyword>
<evidence type="ECO:0000256" key="14">
    <source>
        <dbReference type="SAM" id="MobiDB-lite"/>
    </source>
</evidence>
<evidence type="ECO:0000256" key="6">
    <source>
        <dbReference type="ARBA" id="ARBA00022692"/>
    </source>
</evidence>
<dbReference type="STRING" id="503106.A0A218Z967"/>
<feature type="compositionally biased region" description="Low complexity" evidence="14">
    <location>
        <begin position="277"/>
        <end position="304"/>
    </location>
</feature>
<evidence type="ECO:0000256" key="3">
    <source>
        <dbReference type="ARBA" id="ARBA00016584"/>
    </source>
</evidence>